<gene>
    <name evidence="2" type="ORF">Moror_5533</name>
</gene>
<organism evidence="2 3">
    <name type="scientific">Moniliophthora roreri (strain MCA 2997)</name>
    <name type="common">Cocoa frosty pod rot fungus</name>
    <name type="synonym">Crinipellis roreri</name>
    <dbReference type="NCBI Taxonomy" id="1381753"/>
    <lineage>
        <taxon>Eukaryota</taxon>
        <taxon>Fungi</taxon>
        <taxon>Dikarya</taxon>
        <taxon>Basidiomycota</taxon>
        <taxon>Agaricomycotina</taxon>
        <taxon>Agaricomycetes</taxon>
        <taxon>Agaricomycetidae</taxon>
        <taxon>Agaricales</taxon>
        <taxon>Marasmiineae</taxon>
        <taxon>Marasmiaceae</taxon>
        <taxon>Moniliophthora</taxon>
    </lineage>
</organism>
<evidence type="ECO:0000313" key="2">
    <source>
        <dbReference type="EMBL" id="ESK88196.1"/>
    </source>
</evidence>
<dbReference type="HOGENOM" id="CLU_183188_0_0_1"/>
<protein>
    <recommendedName>
        <fullName evidence="4">Major facilitator superfamily (MFS) profile domain-containing protein</fullName>
    </recommendedName>
</protein>
<evidence type="ECO:0008006" key="4">
    <source>
        <dbReference type="Google" id="ProtNLM"/>
    </source>
</evidence>
<keyword evidence="1" id="KW-0472">Membrane</keyword>
<dbReference type="Proteomes" id="UP000017559">
    <property type="component" value="Unassembled WGS sequence"/>
</dbReference>
<dbReference type="OrthoDB" id="6509908at2759"/>
<dbReference type="EMBL" id="AWSO01000685">
    <property type="protein sequence ID" value="ESK88196.1"/>
    <property type="molecule type" value="Genomic_DNA"/>
</dbReference>
<sequence>MGEIQDIGRRAGMFLSIGAIGALIGPPISGAINHATGGYEKVAHYAGSMIVLSVVLMLITRHLMLKSLWGKF</sequence>
<evidence type="ECO:0000256" key="1">
    <source>
        <dbReference type="SAM" id="Phobius"/>
    </source>
</evidence>
<name>V2X5X8_MONRO</name>
<comment type="caution">
    <text evidence="2">The sequence shown here is derived from an EMBL/GenBank/DDBJ whole genome shotgun (WGS) entry which is preliminary data.</text>
</comment>
<feature type="transmembrane region" description="Helical" evidence="1">
    <location>
        <begin position="44"/>
        <end position="64"/>
    </location>
</feature>
<keyword evidence="3" id="KW-1185">Reference proteome</keyword>
<keyword evidence="1" id="KW-1133">Transmembrane helix</keyword>
<dbReference type="InterPro" id="IPR036259">
    <property type="entry name" value="MFS_trans_sf"/>
</dbReference>
<dbReference type="AlphaFoldDB" id="V2X5X8"/>
<reference evidence="2 3" key="1">
    <citation type="journal article" date="2014" name="BMC Genomics">
        <title>Genome and secretome analysis of the hemibiotrophic fungal pathogen, Moniliophthora roreri, which causes frosty pod rot disease of cacao: mechanisms of the biotrophic and necrotrophic phases.</title>
        <authorList>
            <person name="Meinhardt L.W."/>
            <person name="Costa G.G.L."/>
            <person name="Thomazella D.P.T."/>
            <person name="Teixeira P.J.P.L."/>
            <person name="Carazzolle M.F."/>
            <person name="Schuster S.C."/>
            <person name="Carlson J.E."/>
            <person name="Guiltinan M.J."/>
            <person name="Mieczkowski P."/>
            <person name="Farmer A."/>
            <person name="Ramaraj T."/>
            <person name="Crozier J."/>
            <person name="Davis R.E."/>
            <person name="Shao J."/>
            <person name="Melnick R.L."/>
            <person name="Pereira G.A.G."/>
            <person name="Bailey B.A."/>
        </authorList>
    </citation>
    <scope>NUCLEOTIDE SEQUENCE [LARGE SCALE GENOMIC DNA]</scope>
    <source>
        <strain evidence="2 3">MCA 2997</strain>
    </source>
</reference>
<dbReference type="Gene3D" id="1.20.1250.20">
    <property type="entry name" value="MFS general substrate transporter like domains"/>
    <property type="match status" value="1"/>
</dbReference>
<dbReference type="SUPFAM" id="SSF103473">
    <property type="entry name" value="MFS general substrate transporter"/>
    <property type="match status" value="1"/>
</dbReference>
<evidence type="ECO:0000313" key="3">
    <source>
        <dbReference type="Proteomes" id="UP000017559"/>
    </source>
</evidence>
<accession>V2X5X8</accession>
<feature type="transmembrane region" description="Helical" evidence="1">
    <location>
        <begin position="12"/>
        <end position="32"/>
    </location>
</feature>
<dbReference type="KEGG" id="mrr:Moror_5533"/>
<proteinExistence type="predicted"/>
<keyword evidence="1" id="KW-0812">Transmembrane</keyword>